<evidence type="ECO:0000256" key="5">
    <source>
        <dbReference type="ARBA" id="ARBA00023136"/>
    </source>
</evidence>
<feature type="transmembrane region" description="Helical" evidence="7">
    <location>
        <begin position="207"/>
        <end position="224"/>
    </location>
</feature>
<dbReference type="EMBL" id="QJKK01000006">
    <property type="protein sequence ID" value="RAL23447.1"/>
    <property type="molecule type" value="Genomic_DNA"/>
</dbReference>
<dbReference type="AlphaFoldDB" id="A0A364K3N4"/>
<feature type="transmembrane region" description="Helical" evidence="7">
    <location>
        <begin position="183"/>
        <end position="201"/>
    </location>
</feature>
<feature type="transmembrane region" description="Helical" evidence="7">
    <location>
        <begin position="256"/>
        <end position="274"/>
    </location>
</feature>
<dbReference type="InterPro" id="IPR001626">
    <property type="entry name" value="ABC_TroCD"/>
</dbReference>
<dbReference type="InterPro" id="IPR037294">
    <property type="entry name" value="ABC_BtuC-like"/>
</dbReference>
<evidence type="ECO:0000313" key="9">
    <source>
        <dbReference type="Proteomes" id="UP000251213"/>
    </source>
</evidence>
<dbReference type="Pfam" id="PF00950">
    <property type="entry name" value="ABC-3"/>
    <property type="match status" value="1"/>
</dbReference>
<comment type="subcellular location">
    <subcellularLocation>
        <location evidence="6">Cell membrane</location>
        <topology evidence="6">Multi-pass membrane protein</topology>
    </subcellularLocation>
    <subcellularLocation>
        <location evidence="1">Membrane</location>
        <topology evidence="1">Multi-pass membrane protein</topology>
    </subcellularLocation>
</comment>
<comment type="caution">
    <text evidence="8">The sequence shown here is derived from an EMBL/GenBank/DDBJ whole genome shotgun (WGS) entry which is preliminary data.</text>
</comment>
<evidence type="ECO:0000256" key="3">
    <source>
        <dbReference type="ARBA" id="ARBA00022692"/>
    </source>
</evidence>
<evidence type="ECO:0000256" key="1">
    <source>
        <dbReference type="ARBA" id="ARBA00004141"/>
    </source>
</evidence>
<dbReference type="Proteomes" id="UP000251213">
    <property type="component" value="Unassembled WGS sequence"/>
</dbReference>
<dbReference type="Gene3D" id="1.10.3470.10">
    <property type="entry name" value="ABC transporter involved in vitamin B12 uptake, BtuC"/>
    <property type="match status" value="1"/>
</dbReference>
<dbReference type="PANTHER" id="PTHR30477">
    <property type="entry name" value="ABC-TRANSPORTER METAL-BINDING PROTEIN"/>
    <property type="match status" value="1"/>
</dbReference>
<feature type="transmembrane region" description="Helical" evidence="7">
    <location>
        <begin position="101"/>
        <end position="124"/>
    </location>
</feature>
<evidence type="ECO:0000256" key="2">
    <source>
        <dbReference type="ARBA" id="ARBA00008034"/>
    </source>
</evidence>
<keyword evidence="3 6" id="KW-0812">Transmembrane</keyword>
<feature type="transmembrane region" description="Helical" evidence="7">
    <location>
        <begin position="67"/>
        <end position="89"/>
    </location>
</feature>
<evidence type="ECO:0000256" key="4">
    <source>
        <dbReference type="ARBA" id="ARBA00022989"/>
    </source>
</evidence>
<keyword evidence="5 7" id="KW-0472">Membrane</keyword>
<sequence length="289" mass="31512">MFTDIIEMFQLEFIRNALIAGLILAIICPMIGIFLVVRRLSLIAEALSHVSLSGVAAGLFLQKQWGLLMGMNPIFMGMIFSIFGSLFVERVRKLYHSYQELALPILLSGGIGIGVVLISAAGGFNADVAGYLFGSIVAIKEEQLIMTVIVGVIVLLFVLLFYKQCFSISFDEENAILTGIPNRMVNLFFIIIVALVISSAIQVVGTLLVSSLITIPVATSMQIASSFRRTMIYSIIFAELAVMIGFFAAYSLNLASGGAIVLVSISIWIVVVLYKQIRNKLNGRAIRSE</sequence>
<accession>A0A364K3N4</accession>
<dbReference type="RefSeq" id="WP_113659430.1">
    <property type="nucleotide sequence ID" value="NZ_KZ845668.1"/>
</dbReference>
<feature type="transmembrane region" description="Helical" evidence="7">
    <location>
        <begin position="17"/>
        <end position="37"/>
    </location>
</feature>
<reference evidence="8 9" key="1">
    <citation type="submission" date="2018-06" db="EMBL/GenBank/DDBJ databases">
        <title>Thermoflavimicrobium daqus sp. nov., a thermophilic microbe isolated from Moutai-flavour Daqu.</title>
        <authorList>
            <person name="Wang X."/>
            <person name="Zhou H."/>
        </authorList>
    </citation>
    <scope>NUCLEOTIDE SEQUENCE [LARGE SCALE GENOMIC DNA]</scope>
    <source>
        <strain evidence="8 9">FBKL4.011</strain>
    </source>
</reference>
<organism evidence="8 9">
    <name type="scientific">Thermoflavimicrobium daqui</name>
    <dbReference type="NCBI Taxonomy" id="2137476"/>
    <lineage>
        <taxon>Bacteria</taxon>
        <taxon>Bacillati</taxon>
        <taxon>Bacillota</taxon>
        <taxon>Bacilli</taxon>
        <taxon>Bacillales</taxon>
        <taxon>Thermoactinomycetaceae</taxon>
        <taxon>Thermoflavimicrobium</taxon>
    </lineage>
</organism>
<evidence type="ECO:0000313" key="8">
    <source>
        <dbReference type="EMBL" id="RAL23447.1"/>
    </source>
</evidence>
<keyword evidence="4 7" id="KW-1133">Transmembrane helix</keyword>
<comment type="similarity">
    <text evidence="2 6">Belongs to the ABC-3 integral membrane protein family.</text>
</comment>
<proteinExistence type="inferred from homology"/>
<evidence type="ECO:0000256" key="6">
    <source>
        <dbReference type="RuleBase" id="RU003943"/>
    </source>
</evidence>
<dbReference type="GO" id="GO:0043190">
    <property type="term" value="C:ATP-binding cassette (ABC) transporter complex"/>
    <property type="evidence" value="ECO:0007669"/>
    <property type="project" value="InterPro"/>
</dbReference>
<dbReference type="PANTHER" id="PTHR30477:SF22">
    <property type="entry name" value="METAL ABC TRANSPORTER PERMEASE"/>
    <property type="match status" value="1"/>
</dbReference>
<feature type="transmembrane region" description="Helical" evidence="7">
    <location>
        <begin position="231"/>
        <end position="250"/>
    </location>
</feature>
<dbReference type="CDD" id="cd06550">
    <property type="entry name" value="TM_ABC_iron-siderophores_like"/>
    <property type="match status" value="1"/>
</dbReference>
<dbReference type="GO" id="GO:0055085">
    <property type="term" value="P:transmembrane transport"/>
    <property type="evidence" value="ECO:0007669"/>
    <property type="project" value="InterPro"/>
</dbReference>
<protein>
    <submittedName>
        <fullName evidence="8">Metal ABC transporter permease</fullName>
    </submittedName>
</protein>
<reference evidence="8 9" key="2">
    <citation type="submission" date="2018-06" db="EMBL/GenBank/DDBJ databases">
        <authorList>
            <person name="Zhirakovskaya E."/>
        </authorList>
    </citation>
    <scope>NUCLEOTIDE SEQUENCE [LARGE SCALE GENOMIC DNA]</scope>
    <source>
        <strain evidence="8 9">FBKL4.011</strain>
    </source>
</reference>
<feature type="transmembrane region" description="Helical" evidence="7">
    <location>
        <begin position="144"/>
        <end position="162"/>
    </location>
</feature>
<dbReference type="OrthoDB" id="9798540at2"/>
<keyword evidence="6" id="KW-0813">Transport</keyword>
<gene>
    <name evidence="8" type="ORF">DL897_12250</name>
</gene>
<dbReference type="SUPFAM" id="SSF81345">
    <property type="entry name" value="ABC transporter involved in vitamin B12 uptake, BtuC"/>
    <property type="match status" value="1"/>
</dbReference>
<keyword evidence="9" id="KW-1185">Reference proteome</keyword>
<evidence type="ECO:0000256" key="7">
    <source>
        <dbReference type="SAM" id="Phobius"/>
    </source>
</evidence>
<name>A0A364K3N4_9BACL</name>
<dbReference type="GO" id="GO:0010043">
    <property type="term" value="P:response to zinc ion"/>
    <property type="evidence" value="ECO:0007669"/>
    <property type="project" value="TreeGrafter"/>
</dbReference>